<dbReference type="InterPro" id="IPR036286">
    <property type="entry name" value="LexA/Signal_pep-like_sf"/>
</dbReference>
<dbReference type="PANTHER" id="PTHR12383">
    <property type="entry name" value="PROTEASE FAMILY S26 MITOCHONDRIAL INNER MEMBRANE PROTEASE-RELATED"/>
    <property type="match status" value="1"/>
</dbReference>
<dbReference type="EMBL" id="BMVX01000005">
    <property type="protein sequence ID" value="GGZ57363.1"/>
    <property type="molecule type" value="Genomic_DNA"/>
</dbReference>
<keyword evidence="7" id="KW-1185">Reference proteome</keyword>
<dbReference type="OrthoDB" id="1467636at2"/>
<evidence type="ECO:0000256" key="2">
    <source>
        <dbReference type="ARBA" id="ARBA00022801"/>
    </source>
</evidence>
<dbReference type="Gene3D" id="2.10.109.10">
    <property type="entry name" value="Umud Fragment, subunit A"/>
    <property type="match status" value="1"/>
</dbReference>
<dbReference type="InterPro" id="IPR014124">
    <property type="entry name" value="Pept_S26A_Sod_Ni_maturase"/>
</dbReference>
<name>A0A5P2UKF0_9ACTN</name>
<proteinExistence type="predicted"/>
<comment type="subcellular location">
    <subcellularLocation>
        <location evidence="1">Endomembrane system</location>
    </subcellularLocation>
</comment>
<dbReference type="GO" id="GO:0004252">
    <property type="term" value="F:serine-type endopeptidase activity"/>
    <property type="evidence" value="ECO:0007669"/>
    <property type="project" value="InterPro"/>
</dbReference>
<dbReference type="NCBIfam" id="TIGR02754">
    <property type="entry name" value="sod_Ni_protease"/>
    <property type="match status" value="1"/>
</dbReference>
<dbReference type="InterPro" id="IPR019533">
    <property type="entry name" value="Peptidase_S26"/>
</dbReference>
<accession>A0A5P2UKF0</accession>
<evidence type="ECO:0000256" key="1">
    <source>
        <dbReference type="ARBA" id="ARBA00004308"/>
    </source>
</evidence>
<dbReference type="SUPFAM" id="SSF51306">
    <property type="entry name" value="LexA/Signal peptidase"/>
    <property type="match status" value="1"/>
</dbReference>
<protein>
    <submittedName>
        <fullName evidence="6">Nickel-type superoxide dismutase maturation protease</fullName>
    </submittedName>
    <submittedName>
        <fullName evidence="5">S26 family signal peptidase</fullName>
    </submittedName>
</protein>
<dbReference type="Pfam" id="PF00717">
    <property type="entry name" value="Peptidase_S24"/>
    <property type="match status" value="1"/>
</dbReference>
<dbReference type="CDD" id="cd06530">
    <property type="entry name" value="S26_SPase_I"/>
    <property type="match status" value="1"/>
</dbReference>
<evidence type="ECO:0000313" key="5">
    <source>
        <dbReference type="EMBL" id="GGZ57363.1"/>
    </source>
</evidence>
<evidence type="ECO:0000313" key="7">
    <source>
        <dbReference type="Proteomes" id="UP000326831"/>
    </source>
</evidence>
<dbReference type="GO" id="GO:0006465">
    <property type="term" value="P:signal peptide processing"/>
    <property type="evidence" value="ECO:0007669"/>
    <property type="project" value="InterPro"/>
</dbReference>
<dbReference type="InterPro" id="IPR015927">
    <property type="entry name" value="Peptidase_S24_S26A/B/C"/>
</dbReference>
<reference evidence="5" key="3">
    <citation type="submission" date="2020-09" db="EMBL/GenBank/DDBJ databases">
        <authorList>
            <person name="Sun Q."/>
            <person name="Ohkuma M."/>
        </authorList>
    </citation>
    <scope>NUCLEOTIDE SEQUENCE</scope>
    <source>
        <strain evidence="5">JCM 4834</strain>
    </source>
</reference>
<dbReference type="KEGG" id="ssub:CP968_11445"/>
<evidence type="ECO:0000313" key="6">
    <source>
        <dbReference type="EMBL" id="QEU78825.1"/>
    </source>
</evidence>
<dbReference type="InterPro" id="IPR052064">
    <property type="entry name" value="Mito_IMP1_subunit"/>
</dbReference>
<evidence type="ECO:0000259" key="4">
    <source>
        <dbReference type="Pfam" id="PF00717"/>
    </source>
</evidence>
<sequence length="140" mass="15306">MVVVRSPLKRFGVVDVSGPSMAPTLADGDRVVVRYGAAVRPGDVVVLRHPFQQDLLVIKRAVERRPGGGWWVLGDNPFNETGDSTDYGAVPGELLLATAVLRLRPREEGQRSLRARLSWALSAVRPLRADPSASSRLRAR</sequence>
<reference evidence="5" key="1">
    <citation type="journal article" date="2014" name="Int. J. Syst. Evol. Microbiol.">
        <title>Complete genome sequence of Corynebacterium casei LMG S-19264T (=DSM 44701T), isolated from a smear-ripened cheese.</title>
        <authorList>
            <consortium name="US DOE Joint Genome Institute (JGI-PGF)"/>
            <person name="Walter F."/>
            <person name="Albersmeier A."/>
            <person name="Kalinowski J."/>
            <person name="Ruckert C."/>
        </authorList>
    </citation>
    <scope>NUCLEOTIDE SEQUENCE</scope>
    <source>
        <strain evidence="5">JCM 4834</strain>
    </source>
</reference>
<keyword evidence="6" id="KW-0645">Protease</keyword>
<keyword evidence="3" id="KW-0472">Membrane</keyword>
<dbReference type="Proteomes" id="UP000634660">
    <property type="component" value="Unassembled WGS sequence"/>
</dbReference>
<dbReference type="PANTHER" id="PTHR12383:SF16">
    <property type="entry name" value="MITOCHONDRIAL INNER MEMBRANE PROTEASE SUBUNIT 1"/>
    <property type="match status" value="1"/>
</dbReference>
<reference evidence="6 7" key="2">
    <citation type="submission" date="2017-09" db="EMBL/GenBank/DDBJ databases">
        <authorList>
            <person name="Lee N."/>
            <person name="Cho B.-K."/>
        </authorList>
    </citation>
    <scope>NUCLEOTIDE SEQUENCE [LARGE SCALE GENOMIC DNA]</scope>
    <source>
        <strain evidence="6 7">ATCC 27467</strain>
    </source>
</reference>
<dbReference type="RefSeq" id="WP_150521862.1">
    <property type="nucleotide sequence ID" value="NZ_BMVX01000005.1"/>
</dbReference>
<dbReference type="EMBL" id="CP023701">
    <property type="protein sequence ID" value="QEU78825.1"/>
    <property type="molecule type" value="Genomic_DNA"/>
</dbReference>
<evidence type="ECO:0000256" key="3">
    <source>
        <dbReference type="ARBA" id="ARBA00023136"/>
    </source>
</evidence>
<dbReference type="AlphaFoldDB" id="A0A5P2UKF0"/>
<dbReference type="GO" id="GO:0012505">
    <property type="term" value="C:endomembrane system"/>
    <property type="evidence" value="ECO:0007669"/>
    <property type="project" value="UniProtKB-SubCell"/>
</dbReference>
<dbReference type="Proteomes" id="UP000326831">
    <property type="component" value="Chromosome"/>
</dbReference>
<organism evidence="6 7">
    <name type="scientific">Streptomyces subrutilus</name>
    <dbReference type="NCBI Taxonomy" id="36818"/>
    <lineage>
        <taxon>Bacteria</taxon>
        <taxon>Bacillati</taxon>
        <taxon>Actinomycetota</taxon>
        <taxon>Actinomycetes</taxon>
        <taxon>Kitasatosporales</taxon>
        <taxon>Streptomycetaceae</taxon>
        <taxon>Streptomyces</taxon>
    </lineage>
</organism>
<keyword evidence="2" id="KW-0378">Hydrolase</keyword>
<gene>
    <name evidence="6" type="primary">sodX</name>
    <name evidence="6" type="ORF">CP968_11445</name>
    <name evidence="5" type="ORF">GCM10010371_15950</name>
</gene>
<feature type="domain" description="Peptidase S24/S26A/S26B/S26C" evidence="4">
    <location>
        <begin position="12"/>
        <end position="77"/>
    </location>
</feature>